<dbReference type="EMBL" id="FMWP01000116">
    <property type="protein sequence ID" value="SDA01232.1"/>
    <property type="molecule type" value="Genomic_DNA"/>
</dbReference>
<proteinExistence type="predicted"/>
<evidence type="ECO:0000313" key="4">
    <source>
        <dbReference type="EMBL" id="SDA01232.1"/>
    </source>
</evidence>
<dbReference type="EMBL" id="FMWP01000060">
    <property type="protein sequence ID" value="SCZ95131.1"/>
    <property type="molecule type" value="Genomic_DNA"/>
</dbReference>
<name>A0A2X0LC96_9BASI</name>
<keyword evidence="6" id="KW-1185">Reference proteome</keyword>
<dbReference type="Proteomes" id="UP000249723">
    <property type="component" value="Unassembled WGS sequence"/>
</dbReference>
<evidence type="ECO:0000313" key="3">
    <source>
        <dbReference type="EMBL" id="SCZ95667.1"/>
    </source>
</evidence>
<evidence type="ECO:0000313" key="2">
    <source>
        <dbReference type="EMBL" id="SCZ95131.1"/>
    </source>
</evidence>
<reference evidence="6" key="2">
    <citation type="submission" date="2016-10" db="EMBL/GenBank/DDBJ databases">
        <authorList>
            <person name="Jeantristanb JTB J.-T."/>
            <person name="Ricardo R."/>
        </authorList>
    </citation>
    <scope>NUCLEOTIDE SEQUENCE [LARGE SCALE GENOMIC DNA]</scope>
</reference>
<sequence>MMSLNYSGRVCVVFPFGEFDSSTQSWLVLYELGVIVEVPAGCCIAFPSALVTHGNVHLDVFLTDGGAPKCGETYSTRGSVVFWTPSRVISWLELGGKPRGAVGPLLNVDRHDKRDLFREAAPEAAPGLKNPLS</sequence>
<dbReference type="AlphaFoldDB" id="A0A2X0LC96"/>
<dbReference type="OrthoDB" id="2686444at2759"/>
<protein>
    <submittedName>
        <fullName evidence="4">BZ3500_MvSof-1268-A1-R1_Chr10-1g02528 protein</fullName>
    </submittedName>
    <submittedName>
        <fullName evidence="5">BZ3500_MvSof-1268-A1-R1_Chr11-1g03122 protein</fullName>
    </submittedName>
    <submittedName>
        <fullName evidence="2">BZ3500_MvSof-1268-A1-R1_Chr11-3g03625 protein</fullName>
    </submittedName>
    <submittedName>
        <fullName evidence="1">BZ3500_MvSof-1268-A1-R1_Chr2-1g04078 protein</fullName>
    </submittedName>
    <submittedName>
        <fullName evidence="3">BZ3500_MvSof-1268-A1-R1_Chr8-1g09715 protein</fullName>
    </submittedName>
</protein>
<dbReference type="EMBL" id="FMWP01000087">
    <property type="protein sequence ID" value="SCZ95667.1"/>
    <property type="molecule type" value="Genomic_DNA"/>
</dbReference>
<dbReference type="Gene3D" id="3.60.130.30">
    <property type="match status" value="1"/>
</dbReference>
<evidence type="ECO:0000313" key="1">
    <source>
        <dbReference type="EMBL" id="SCZ87945.1"/>
    </source>
</evidence>
<gene>
    <name evidence="4" type="ORF">BZ3500_MVSOF-1268-A1-R1_CHR10-1G02528</name>
    <name evidence="5" type="ORF">BZ3500_MVSOF-1268-A1-R1_CHR11-1G03122</name>
    <name evidence="2" type="ORF">BZ3500_MVSOF-1268-A1-R1_CHR11-3G03625</name>
    <name evidence="1" type="ORF">BZ3500_MVSOF-1268-A1-R1_CHR2-1G04078</name>
    <name evidence="3" type="ORF">BZ3500_MVSOF-1268-A1-R1_CHR8-1G09715</name>
</gene>
<evidence type="ECO:0000313" key="6">
    <source>
        <dbReference type="Proteomes" id="UP000249723"/>
    </source>
</evidence>
<dbReference type="EMBL" id="FMWP01000012">
    <property type="protein sequence ID" value="SCZ87945.1"/>
    <property type="molecule type" value="Genomic_DNA"/>
</dbReference>
<accession>A0A2X0LC96</accession>
<reference evidence="5" key="1">
    <citation type="submission" date="2016-10" db="EMBL/GenBank/DDBJ databases">
        <authorList>
            <person name="Cai Z."/>
        </authorList>
    </citation>
    <scope>NUCLEOTIDE SEQUENCE [LARGE SCALE GENOMIC DNA]</scope>
</reference>
<organism evidence="5 6">
    <name type="scientific">Microbotryum saponariae</name>
    <dbReference type="NCBI Taxonomy" id="289078"/>
    <lineage>
        <taxon>Eukaryota</taxon>
        <taxon>Fungi</taxon>
        <taxon>Dikarya</taxon>
        <taxon>Basidiomycota</taxon>
        <taxon>Pucciniomycotina</taxon>
        <taxon>Microbotryomycetes</taxon>
        <taxon>Microbotryales</taxon>
        <taxon>Microbotryaceae</taxon>
        <taxon>Microbotryum</taxon>
    </lineage>
</organism>
<dbReference type="EMBL" id="FMWP01000138">
    <property type="protein sequence ID" value="SDA03682.1"/>
    <property type="molecule type" value="Genomic_DNA"/>
</dbReference>
<evidence type="ECO:0000313" key="5">
    <source>
        <dbReference type="EMBL" id="SDA03682.1"/>
    </source>
</evidence>